<evidence type="ECO:0000256" key="5">
    <source>
        <dbReference type="ARBA" id="ARBA00022840"/>
    </source>
</evidence>
<comment type="catalytic activity">
    <reaction evidence="7">
        <text>nicotinate beta-D-ribonucleotide + ATP + H(+) = deamido-NAD(+) + diphosphate</text>
        <dbReference type="Rhea" id="RHEA:22860"/>
        <dbReference type="ChEBI" id="CHEBI:15378"/>
        <dbReference type="ChEBI" id="CHEBI:30616"/>
        <dbReference type="ChEBI" id="CHEBI:33019"/>
        <dbReference type="ChEBI" id="CHEBI:57502"/>
        <dbReference type="ChEBI" id="CHEBI:58437"/>
        <dbReference type="EC" id="2.7.7.18"/>
    </reaction>
</comment>
<evidence type="ECO:0000259" key="8">
    <source>
        <dbReference type="Pfam" id="PF01467"/>
    </source>
</evidence>
<keyword evidence="10" id="KW-1185">Reference proteome</keyword>
<dbReference type="InterPro" id="IPR014729">
    <property type="entry name" value="Rossmann-like_a/b/a_fold"/>
</dbReference>
<dbReference type="GO" id="GO:0000309">
    <property type="term" value="F:nicotinamide-nucleotide adenylyltransferase activity"/>
    <property type="evidence" value="ECO:0007669"/>
    <property type="project" value="UniProtKB-EC"/>
</dbReference>
<gene>
    <name evidence="9" type="ORF">PMAYCL1PPCAC_18957</name>
</gene>
<evidence type="ECO:0000313" key="10">
    <source>
        <dbReference type="Proteomes" id="UP001328107"/>
    </source>
</evidence>
<reference evidence="10" key="1">
    <citation type="submission" date="2022-10" db="EMBL/GenBank/DDBJ databases">
        <title>Genome assembly of Pristionchus species.</title>
        <authorList>
            <person name="Yoshida K."/>
            <person name="Sommer R.J."/>
        </authorList>
    </citation>
    <scope>NUCLEOTIDE SEQUENCE [LARGE SCALE GENOMIC DNA]</scope>
    <source>
        <strain evidence="10">RS5460</strain>
    </source>
</reference>
<dbReference type="GO" id="GO:0004515">
    <property type="term" value="F:nicotinate-nucleotide adenylyltransferase activity"/>
    <property type="evidence" value="ECO:0007669"/>
    <property type="project" value="UniProtKB-EC"/>
</dbReference>
<dbReference type="InterPro" id="IPR005248">
    <property type="entry name" value="NadD/NMNAT"/>
</dbReference>
<dbReference type="InterPro" id="IPR004821">
    <property type="entry name" value="Cyt_trans-like"/>
</dbReference>
<comment type="pathway">
    <text evidence="7">Cofactor biosynthesis; NAD(+) biosynthesis; NAD(+) from nicotinamide D-ribonucleotide: step 1/1.</text>
</comment>
<evidence type="ECO:0000313" key="9">
    <source>
        <dbReference type="EMBL" id="GMR48762.1"/>
    </source>
</evidence>
<dbReference type="NCBIfam" id="TIGR00482">
    <property type="entry name" value="nicotinate (nicotinamide) nucleotide adenylyltransferase"/>
    <property type="match status" value="1"/>
</dbReference>
<comment type="catalytic activity">
    <reaction evidence="7">
        <text>beta-nicotinamide D-ribonucleotide + ATP + H(+) = diphosphate + NAD(+)</text>
        <dbReference type="Rhea" id="RHEA:21360"/>
        <dbReference type="ChEBI" id="CHEBI:14649"/>
        <dbReference type="ChEBI" id="CHEBI:15378"/>
        <dbReference type="ChEBI" id="CHEBI:30616"/>
        <dbReference type="ChEBI" id="CHEBI:33019"/>
        <dbReference type="ChEBI" id="CHEBI:57540"/>
        <dbReference type="EC" id="2.7.7.1"/>
    </reaction>
</comment>
<accession>A0AAN5I1S8</accession>
<sequence>KAILLSCGSFNPPTIGHLRMMEMVRETLSSHSSPFVVVEGIFSPVSSAYVHKSLEADEHRLTMLQKATSSRGWMRVDEWEMKIGEWMETIEVLLHHRKEGRLRWRDENLDCFFVCGDDLVDSFSDLLPDGSRLWEEKDVKEIVEEFGIVVYNRRCSSPFETLSRLGLSLEKSDQTFPHQMSSTLLRRAVAEGSSIRYCTPDEVIDYIEEKGLY</sequence>
<dbReference type="GO" id="GO:0009435">
    <property type="term" value="P:NAD+ biosynthetic process"/>
    <property type="evidence" value="ECO:0007669"/>
    <property type="project" value="InterPro"/>
</dbReference>
<name>A0AAN5I1S8_9BILA</name>
<protein>
    <recommendedName>
        <fullName evidence="7">Nicotinamide-nucleotide adenylyltransferase</fullName>
        <ecNumber evidence="7">2.7.7.1</ecNumber>
        <ecNumber evidence="7">2.7.7.18</ecNumber>
    </recommendedName>
</protein>
<dbReference type="EC" id="2.7.7.18" evidence="7"/>
<keyword evidence="4 7" id="KW-0547">Nucleotide-binding</keyword>
<keyword evidence="5 7" id="KW-0067">ATP-binding</keyword>
<keyword evidence="3 7" id="KW-0548">Nucleotidyltransferase</keyword>
<dbReference type="AlphaFoldDB" id="A0AAN5I1S8"/>
<comment type="caution">
    <text evidence="9">The sequence shown here is derived from an EMBL/GenBank/DDBJ whole genome shotgun (WGS) entry which is preliminary data.</text>
</comment>
<organism evidence="9 10">
    <name type="scientific">Pristionchus mayeri</name>
    <dbReference type="NCBI Taxonomy" id="1317129"/>
    <lineage>
        <taxon>Eukaryota</taxon>
        <taxon>Metazoa</taxon>
        <taxon>Ecdysozoa</taxon>
        <taxon>Nematoda</taxon>
        <taxon>Chromadorea</taxon>
        <taxon>Rhabditida</taxon>
        <taxon>Rhabditina</taxon>
        <taxon>Diplogasteromorpha</taxon>
        <taxon>Diplogasteroidea</taxon>
        <taxon>Neodiplogasteridae</taxon>
        <taxon>Pristionchus</taxon>
    </lineage>
</organism>
<evidence type="ECO:0000256" key="2">
    <source>
        <dbReference type="ARBA" id="ARBA00022679"/>
    </source>
</evidence>
<evidence type="ECO:0000256" key="1">
    <source>
        <dbReference type="ARBA" id="ARBA00022642"/>
    </source>
</evidence>
<evidence type="ECO:0000256" key="6">
    <source>
        <dbReference type="ARBA" id="ARBA00023027"/>
    </source>
</evidence>
<dbReference type="PANTHER" id="PTHR12039:SF0">
    <property type="entry name" value="NICOTINAMIDE-NUCLEOTIDE ADENYLYLTRANSFERASE"/>
    <property type="match status" value="1"/>
</dbReference>
<dbReference type="Proteomes" id="UP001328107">
    <property type="component" value="Unassembled WGS sequence"/>
</dbReference>
<keyword evidence="6 7" id="KW-0520">NAD</keyword>
<dbReference type="GO" id="GO:0005524">
    <property type="term" value="F:ATP binding"/>
    <property type="evidence" value="ECO:0007669"/>
    <property type="project" value="UniProtKB-KW"/>
</dbReference>
<evidence type="ECO:0000256" key="3">
    <source>
        <dbReference type="ARBA" id="ARBA00022695"/>
    </source>
</evidence>
<evidence type="ECO:0000256" key="7">
    <source>
        <dbReference type="RuleBase" id="RU362021"/>
    </source>
</evidence>
<evidence type="ECO:0000256" key="4">
    <source>
        <dbReference type="ARBA" id="ARBA00022741"/>
    </source>
</evidence>
<keyword evidence="1 7" id="KW-0662">Pyridine nucleotide biosynthesis</keyword>
<feature type="non-terminal residue" evidence="9">
    <location>
        <position position="213"/>
    </location>
</feature>
<dbReference type="EC" id="2.7.7.1" evidence="7"/>
<feature type="domain" description="Cytidyltransferase-like" evidence="8">
    <location>
        <begin position="7"/>
        <end position="187"/>
    </location>
</feature>
<proteinExistence type="inferred from homology"/>
<dbReference type="SUPFAM" id="SSF52374">
    <property type="entry name" value="Nucleotidylyl transferase"/>
    <property type="match status" value="1"/>
</dbReference>
<comment type="similarity">
    <text evidence="7">Belongs to the eukaryotic NMN adenylyltransferase family.</text>
</comment>
<dbReference type="InterPro" id="IPR051182">
    <property type="entry name" value="Euk_NMN_adenylyltrnsfrase"/>
</dbReference>
<dbReference type="Gene3D" id="3.40.50.620">
    <property type="entry name" value="HUPs"/>
    <property type="match status" value="1"/>
</dbReference>
<dbReference type="EMBL" id="BTRK01000004">
    <property type="protein sequence ID" value="GMR48762.1"/>
    <property type="molecule type" value="Genomic_DNA"/>
</dbReference>
<keyword evidence="2 7" id="KW-0808">Transferase</keyword>
<feature type="non-terminal residue" evidence="9">
    <location>
        <position position="1"/>
    </location>
</feature>
<dbReference type="PANTHER" id="PTHR12039">
    <property type="entry name" value="NICOTINAMIDE MONONUCLEOTIDE ADENYLYLTRANSFERASE"/>
    <property type="match status" value="1"/>
</dbReference>
<dbReference type="Pfam" id="PF01467">
    <property type="entry name" value="CTP_transf_like"/>
    <property type="match status" value="1"/>
</dbReference>